<dbReference type="GO" id="GO:0042121">
    <property type="term" value="P:alginic acid biosynthetic process"/>
    <property type="evidence" value="ECO:0007669"/>
    <property type="project" value="InterPro"/>
</dbReference>
<dbReference type="AlphaFoldDB" id="A0A2G4F004"/>
<dbReference type="InterPro" id="IPR028362">
    <property type="entry name" value="AlgI"/>
</dbReference>
<evidence type="ECO:0000256" key="8">
    <source>
        <dbReference type="SAM" id="Phobius"/>
    </source>
</evidence>
<keyword evidence="7" id="KW-0808">Transferase</keyword>
<feature type="transmembrane region" description="Helical" evidence="8">
    <location>
        <begin position="220"/>
        <end position="239"/>
    </location>
</feature>
<evidence type="ECO:0000256" key="2">
    <source>
        <dbReference type="ARBA" id="ARBA00010323"/>
    </source>
</evidence>
<dbReference type="InterPro" id="IPR004299">
    <property type="entry name" value="MBOAT_fam"/>
</dbReference>
<name>A0A2G4F004_9CYAN</name>
<keyword evidence="7" id="KW-0012">Acyltransferase</keyword>
<dbReference type="GO" id="GO:0016746">
    <property type="term" value="F:acyltransferase activity"/>
    <property type="evidence" value="ECO:0007669"/>
    <property type="project" value="UniProtKB-KW"/>
</dbReference>
<organism evidence="9 10">
    <name type="scientific">Tychonema bourrellyi FEM_GT703</name>
    <dbReference type="NCBI Taxonomy" id="2040638"/>
    <lineage>
        <taxon>Bacteria</taxon>
        <taxon>Bacillati</taxon>
        <taxon>Cyanobacteriota</taxon>
        <taxon>Cyanophyceae</taxon>
        <taxon>Oscillatoriophycideae</taxon>
        <taxon>Oscillatoriales</taxon>
        <taxon>Microcoleaceae</taxon>
        <taxon>Tychonema</taxon>
    </lineage>
</organism>
<dbReference type="EMBL" id="NXIB02000066">
    <property type="protein sequence ID" value="PHX55083.1"/>
    <property type="molecule type" value="Genomic_DNA"/>
</dbReference>
<evidence type="ECO:0000256" key="4">
    <source>
        <dbReference type="ARBA" id="ARBA00022692"/>
    </source>
</evidence>
<accession>A0A2G4F004</accession>
<dbReference type="RefSeq" id="WP_096829044.1">
    <property type="nucleotide sequence ID" value="NZ_NXIB02000066.1"/>
</dbReference>
<feature type="transmembrane region" description="Helical" evidence="8">
    <location>
        <begin position="445"/>
        <end position="469"/>
    </location>
</feature>
<dbReference type="InterPro" id="IPR051085">
    <property type="entry name" value="MB_O-acyltransferase"/>
</dbReference>
<feature type="transmembrane region" description="Helical" evidence="8">
    <location>
        <begin position="109"/>
        <end position="129"/>
    </location>
</feature>
<evidence type="ECO:0000313" key="9">
    <source>
        <dbReference type="EMBL" id="PHX55083.1"/>
    </source>
</evidence>
<evidence type="ECO:0000313" key="10">
    <source>
        <dbReference type="Proteomes" id="UP000226442"/>
    </source>
</evidence>
<feature type="transmembrane region" description="Helical" evidence="8">
    <location>
        <begin position="74"/>
        <end position="97"/>
    </location>
</feature>
<dbReference type="PANTHER" id="PTHR13285:SF18">
    <property type="entry name" value="PROTEIN-CYSTEINE N-PALMITOYLTRANSFERASE RASP"/>
    <property type="match status" value="1"/>
</dbReference>
<feature type="transmembrane region" description="Helical" evidence="8">
    <location>
        <begin position="406"/>
        <end position="424"/>
    </location>
</feature>
<reference evidence="9" key="1">
    <citation type="submission" date="2017-10" db="EMBL/GenBank/DDBJ databases">
        <title>Draft genome sequence of the planktic cyanobacteria Tychonema bourrellyi isolated from alpine lentic freshwater.</title>
        <authorList>
            <person name="Tett A."/>
            <person name="Armanini F."/>
            <person name="Asnicar F."/>
            <person name="Boscaini A."/>
            <person name="Pasolli E."/>
            <person name="Zolfo M."/>
            <person name="Donati C."/>
            <person name="Salmaso N."/>
            <person name="Segata N."/>
        </authorList>
    </citation>
    <scope>NUCLEOTIDE SEQUENCE</scope>
    <source>
        <strain evidence="9">FEM_GT703</strain>
    </source>
</reference>
<feature type="transmembrane region" description="Helical" evidence="8">
    <location>
        <begin position="38"/>
        <end position="62"/>
    </location>
</feature>
<evidence type="ECO:0000256" key="7">
    <source>
        <dbReference type="PIRNR" id="PIRNR016636"/>
    </source>
</evidence>
<gene>
    <name evidence="9" type="ORF">CP500_012735</name>
</gene>
<evidence type="ECO:0000256" key="3">
    <source>
        <dbReference type="ARBA" id="ARBA00022475"/>
    </source>
</evidence>
<evidence type="ECO:0000256" key="6">
    <source>
        <dbReference type="ARBA" id="ARBA00023136"/>
    </source>
</evidence>
<dbReference type="PIRSF" id="PIRSF500217">
    <property type="entry name" value="AlgI"/>
    <property type="match status" value="1"/>
</dbReference>
<dbReference type="Proteomes" id="UP000226442">
    <property type="component" value="Unassembled WGS sequence"/>
</dbReference>
<dbReference type="GO" id="GO:0005886">
    <property type="term" value="C:plasma membrane"/>
    <property type="evidence" value="ECO:0007669"/>
    <property type="project" value="UniProtKB-SubCell"/>
</dbReference>
<comment type="caution">
    <text evidence="9">The sequence shown here is derived from an EMBL/GenBank/DDBJ whole genome shotgun (WGS) entry which is preliminary data.</text>
</comment>
<dbReference type="PIRSF" id="PIRSF016636">
    <property type="entry name" value="AlgI_DltB"/>
    <property type="match status" value="1"/>
</dbReference>
<keyword evidence="5 8" id="KW-1133">Transmembrane helix</keyword>
<protein>
    <submittedName>
        <fullName evidence="9">MBOAT family protein</fullName>
    </submittedName>
</protein>
<feature type="transmembrane region" description="Helical" evidence="8">
    <location>
        <begin position="364"/>
        <end position="386"/>
    </location>
</feature>
<feature type="transmembrane region" description="Helical" evidence="8">
    <location>
        <begin position="326"/>
        <end position="343"/>
    </location>
</feature>
<evidence type="ECO:0000256" key="1">
    <source>
        <dbReference type="ARBA" id="ARBA00004651"/>
    </source>
</evidence>
<comment type="subcellular location">
    <subcellularLocation>
        <location evidence="1">Cell membrane</location>
        <topology evidence="1">Multi-pass membrane protein</topology>
    </subcellularLocation>
</comment>
<comment type="similarity">
    <text evidence="2 7">Belongs to the membrane-bound acyltransferase family.</text>
</comment>
<sequence length="471" mass="54458">MLFPTYQFLVFFLIIFSAILSLKHQVNLYKIVLLLSSLLFYSFWSFDFLLLLVLGTAYNYIILRAVCNGKYKKLALISGIIFNIANLGIFKYCNFFVTSLFDVLNQLKIPASFQVLQILVPVGVSFYTFRMISHLIDCYQKKLSCPKFIDYATYITYFPQIASGPISRAPEFYSQLNSSQKYDYQIEEVIVLILSGLFKKYTLSSFLFNFTQLPFKVPQQYSSIDLILAVISYSCLIYVDFSGYSDLANGISCLLGFKPIVNFNMPYQSLSLQEFWKRWHISLSEWLRDYVYIPLGGNKHGKLRKYVNLCCTMAIGGFWHGAGLNFIVWGGIHGLGLVITHLCRDIPQAIHFKLDYLYPKTARFLSWFFTFSFVTGSWVFFGTPNWETAVHLFQGIVHSSVKTFQFNFWQLYLVIAVIGAINFWGDRISQILQIIFSLKNIFFRVVLVSLFVYAILMLGPSTVPPFIYFNF</sequence>
<evidence type="ECO:0000256" key="5">
    <source>
        <dbReference type="ARBA" id="ARBA00022989"/>
    </source>
</evidence>
<keyword evidence="10" id="KW-1185">Reference proteome</keyword>
<dbReference type="Pfam" id="PF03062">
    <property type="entry name" value="MBOAT"/>
    <property type="match status" value="1"/>
</dbReference>
<dbReference type="InterPro" id="IPR024194">
    <property type="entry name" value="Ac/AlaTfrase_AlgI/DltB"/>
</dbReference>
<keyword evidence="4 8" id="KW-0812">Transmembrane</keyword>
<keyword evidence="3 7" id="KW-1003">Cell membrane</keyword>
<keyword evidence="6 7" id="KW-0472">Membrane</keyword>
<proteinExistence type="inferred from homology"/>
<dbReference type="PANTHER" id="PTHR13285">
    <property type="entry name" value="ACYLTRANSFERASE"/>
    <property type="match status" value="1"/>
</dbReference>
<dbReference type="OrthoDB" id="9805788at2"/>